<name>A0A015M7M7_RHIIW</name>
<protein>
    <submittedName>
        <fullName evidence="1">Uncharacterized protein</fullName>
    </submittedName>
</protein>
<dbReference type="Proteomes" id="UP000022910">
    <property type="component" value="Unassembled WGS sequence"/>
</dbReference>
<dbReference type="OrthoDB" id="2436336at2759"/>
<evidence type="ECO:0000313" key="2">
    <source>
        <dbReference type="Proteomes" id="UP000022910"/>
    </source>
</evidence>
<keyword evidence="2" id="KW-1185">Reference proteome</keyword>
<sequence length="121" mass="14411">MSLGSESNNESYNEIFEDYSPPPYQANMDAEENPIDDNFSWILLWIMNYRITYNILEMATESLIKFMKIVLNEIGGENFRTFPDSLYLAKKVLGLKDRFQRFVPYTKCHKLYNKQDVENFR</sequence>
<reference evidence="1 2" key="1">
    <citation type="submission" date="2014-02" db="EMBL/GenBank/DDBJ databases">
        <title>Single nucleus genome sequencing reveals high similarity among nuclei of an endomycorrhizal fungus.</title>
        <authorList>
            <person name="Lin K."/>
            <person name="Geurts R."/>
            <person name="Zhang Z."/>
            <person name="Limpens E."/>
            <person name="Saunders D.G."/>
            <person name="Mu D."/>
            <person name="Pang E."/>
            <person name="Cao H."/>
            <person name="Cha H."/>
            <person name="Lin T."/>
            <person name="Zhou Q."/>
            <person name="Shang Y."/>
            <person name="Li Y."/>
            <person name="Ivanov S."/>
            <person name="Sharma T."/>
            <person name="Velzen R.V."/>
            <person name="Ruijter N.D."/>
            <person name="Aanen D.K."/>
            <person name="Win J."/>
            <person name="Kamoun S."/>
            <person name="Bisseling T."/>
            <person name="Huang S."/>
        </authorList>
    </citation>
    <scope>NUCLEOTIDE SEQUENCE [LARGE SCALE GENOMIC DNA]</scope>
    <source>
        <strain evidence="2">DAOM197198w</strain>
    </source>
</reference>
<proteinExistence type="predicted"/>
<accession>A0A015M7M7</accession>
<evidence type="ECO:0000313" key="1">
    <source>
        <dbReference type="EMBL" id="EXX62873.1"/>
    </source>
</evidence>
<dbReference type="EMBL" id="JEMT01024342">
    <property type="protein sequence ID" value="EXX62873.1"/>
    <property type="molecule type" value="Genomic_DNA"/>
</dbReference>
<comment type="caution">
    <text evidence="1">The sequence shown here is derived from an EMBL/GenBank/DDBJ whole genome shotgun (WGS) entry which is preliminary data.</text>
</comment>
<dbReference type="AlphaFoldDB" id="A0A015M7M7"/>
<organism evidence="1 2">
    <name type="scientific">Rhizophagus irregularis (strain DAOM 197198w)</name>
    <name type="common">Glomus intraradices</name>
    <dbReference type="NCBI Taxonomy" id="1432141"/>
    <lineage>
        <taxon>Eukaryota</taxon>
        <taxon>Fungi</taxon>
        <taxon>Fungi incertae sedis</taxon>
        <taxon>Mucoromycota</taxon>
        <taxon>Glomeromycotina</taxon>
        <taxon>Glomeromycetes</taxon>
        <taxon>Glomerales</taxon>
        <taxon>Glomeraceae</taxon>
        <taxon>Rhizophagus</taxon>
    </lineage>
</organism>
<gene>
    <name evidence="1" type="ORF">RirG_157670</name>
</gene>
<dbReference type="HOGENOM" id="CLU_051543_4_0_1"/>